<dbReference type="InterPro" id="IPR044878">
    <property type="entry name" value="UbiA_sf"/>
</dbReference>
<feature type="transmembrane region" description="Helical" evidence="7">
    <location>
        <begin position="97"/>
        <end position="114"/>
    </location>
</feature>
<dbReference type="InterPro" id="IPR000537">
    <property type="entry name" value="UbiA_prenyltransferase"/>
</dbReference>
<evidence type="ECO:0000256" key="6">
    <source>
        <dbReference type="ARBA" id="ARBA00023171"/>
    </source>
</evidence>
<keyword evidence="3 7" id="KW-0812">Transmembrane</keyword>
<dbReference type="Proteomes" id="UP000572377">
    <property type="component" value="Unassembled WGS sequence"/>
</dbReference>
<dbReference type="CDD" id="cd13958">
    <property type="entry name" value="PT_UbiA_chlorophyll"/>
    <property type="match status" value="1"/>
</dbReference>
<organism evidence="8 9">
    <name type="scientific">Halovulum dunhuangense</name>
    <dbReference type="NCBI Taxonomy" id="1505036"/>
    <lineage>
        <taxon>Bacteria</taxon>
        <taxon>Pseudomonadati</taxon>
        <taxon>Pseudomonadota</taxon>
        <taxon>Alphaproteobacteria</taxon>
        <taxon>Rhodobacterales</taxon>
        <taxon>Paracoccaceae</taxon>
        <taxon>Halovulum</taxon>
    </lineage>
</organism>
<dbReference type="NCBIfam" id="NF005742">
    <property type="entry name" value="PRK07566.1"/>
    <property type="match status" value="1"/>
</dbReference>
<feature type="transmembrane region" description="Helical" evidence="7">
    <location>
        <begin position="248"/>
        <end position="266"/>
    </location>
</feature>
<feature type="transmembrane region" description="Helical" evidence="7">
    <location>
        <begin position="223"/>
        <end position="242"/>
    </location>
</feature>
<evidence type="ECO:0000256" key="3">
    <source>
        <dbReference type="ARBA" id="ARBA00022692"/>
    </source>
</evidence>
<dbReference type="Gene3D" id="1.10.357.140">
    <property type="entry name" value="UbiA prenyltransferase"/>
    <property type="match status" value="1"/>
</dbReference>
<evidence type="ECO:0000256" key="2">
    <source>
        <dbReference type="ARBA" id="ARBA00022475"/>
    </source>
</evidence>
<dbReference type="GO" id="GO:0016765">
    <property type="term" value="F:transferase activity, transferring alkyl or aryl (other than methyl) groups"/>
    <property type="evidence" value="ECO:0007669"/>
    <property type="project" value="InterPro"/>
</dbReference>
<evidence type="ECO:0000256" key="4">
    <source>
        <dbReference type="ARBA" id="ARBA00022989"/>
    </source>
</evidence>
<dbReference type="InterPro" id="IPR006372">
    <property type="entry name" value="Chl_synth"/>
</dbReference>
<keyword evidence="9" id="KW-1185">Reference proteome</keyword>
<protein>
    <submittedName>
        <fullName evidence="8">Chlorophyll synthase ChlG</fullName>
    </submittedName>
</protein>
<evidence type="ECO:0000313" key="8">
    <source>
        <dbReference type="EMBL" id="NNU79361.1"/>
    </source>
</evidence>
<dbReference type="RefSeq" id="WP_171322259.1">
    <property type="nucleotide sequence ID" value="NZ_JABFBC010000001.1"/>
</dbReference>
<proteinExistence type="predicted"/>
<reference evidence="8 9" key="1">
    <citation type="submission" date="2020-05" db="EMBL/GenBank/DDBJ databases">
        <title>Gimesia benthica sp. nov., a novel planctomycete isolated from a deep-sea water sample of the Northwest Indian Ocean.</title>
        <authorList>
            <person name="Wang J."/>
            <person name="Ruan C."/>
            <person name="Song L."/>
            <person name="Zhu Y."/>
            <person name="Li A."/>
            <person name="Zheng X."/>
            <person name="Wang L."/>
            <person name="Lu Z."/>
            <person name="Huang Y."/>
            <person name="Du W."/>
            <person name="Zhou Y."/>
            <person name="Huang L."/>
            <person name="Dai X."/>
        </authorList>
    </citation>
    <scope>NUCLEOTIDE SEQUENCE [LARGE SCALE GENOMIC DNA]</scope>
    <source>
        <strain evidence="8 9">YYQ-30</strain>
    </source>
</reference>
<dbReference type="PANTHER" id="PTHR42723">
    <property type="entry name" value="CHLOROPHYLL SYNTHASE"/>
    <property type="match status" value="1"/>
</dbReference>
<sequence length="299" mass="31830">MSVSSEIRLGARPHPRVVLELLKPVTWFPPMWAYMCGVVASGQPLADRWGIVALGVVLAGPVVCGMSQAANDWCDRHVDAINEPDRPIPSGRMPGRWGLWIALSMSLLALFIAIPLGPWGFGATLVAVACAWAYSAEPVRLKRSGWWGPGVVGLCYEGLPWFTGAAVMAAGAPRWEVVAIAALYALGAHGIMTLNDFKALEGDARTGLRSLPVTLGPERAARVACWVMAVPQVMVIGLLFAWDRPIHAAIVTALLLAQGAAMARLLRDPKGLAPWYNATGVMLYVLGMLVAAFALGGMA</sequence>
<comment type="subcellular location">
    <subcellularLocation>
        <location evidence="1">Membrane</location>
        <topology evidence="1">Multi-pass membrane protein</topology>
    </subcellularLocation>
</comment>
<evidence type="ECO:0000256" key="1">
    <source>
        <dbReference type="ARBA" id="ARBA00004141"/>
    </source>
</evidence>
<keyword evidence="2" id="KW-1003">Cell membrane</keyword>
<keyword evidence="6" id="KW-0149">Chlorophyll biosynthesis</keyword>
<dbReference type="NCBIfam" id="TIGR01476">
    <property type="entry name" value="chlor_syn_BchG"/>
    <property type="match status" value="1"/>
</dbReference>
<dbReference type="EMBL" id="JABFBC010000001">
    <property type="protein sequence ID" value="NNU79361.1"/>
    <property type="molecule type" value="Genomic_DNA"/>
</dbReference>
<gene>
    <name evidence="8" type="primary">chlG</name>
    <name evidence="8" type="ORF">HMH01_02815</name>
</gene>
<keyword evidence="5 7" id="KW-0472">Membrane</keyword>
<evidence type="ECO:0000256" key="5">
    <source>
        <dbReference type="ARBA" id="ARBA00023136"/>
    </source>
</evidence>
<evidence type="ECO:0000313" key="9">
    <source>
        <dbReference type="Proteomes" id="UP000572377"/>
    </source>
</evidence>
<dbReference type="Pfam" id="PF01040">
    <property type="entry name" value="UbiA"/>
    <property type="match status" value="1"/>
</dbReference>
<dbReference type="AlphaFoldDB" id="A0A849KUR2"/>
<dbReference type="GO" id="GO:0016020">
    <property type="term" value="C:membrane"/>
    <property type="evidence" value="ECO:0007669"/>
    <property type="project" value="UniProtKB-SubCell"/>
</dbReference>
<evidence type="ECO:0000256" key="7">
    <source>
        <dbReference type="SAM" id="Phobius"/>
    </source>
</evidence>
<accession>A0A849KUR2</accession>
<dbReference type="InterPro" id="IPR050475">
    <property type="entry name" value="Prenyltransferase_related"/>
</dbReference>
<keyword evidence="4 7" id="KW-1133">Transmembrane helix</keyword>
<dbReference type="PANTHER" id="PTHR42723:SF1">
    <property type="entry name" value="CHLOROPHYLL SYNTHASE, CHLOROPLASTIC"/>
    <property type="match status" value="1"/>
</dbReference>
<name>A0A849KUR2_9RHOB</name>
<dbReference type="GO" id="GO:0015995">
    <property type="term" value="P:chlorophyll biosynthetic process"/>
    <property type="evidence" value="ECO:0007669"/>
    <property type="project" value="UniProtKB-KW"/>
</dbReference>
<feature type="transmembrane region" description="Helical" evidence="7">
    <location>
        <begin position="278"/>
        <end position="298"/>
    </location>
</feature>
<comment type="caution">
    <text evidence="8">The sequence shown here is derived from an EMBL/GenBank/DDBJ whole genome shotgun (WGS) entry which is preliminary data.</text>
</comment>